<reference evidence="5" key="1">
    <citation type="submission" date="2021-01" db="EMBL/GenBank/DDBJ databases">
        <title>Whole genome shotgun sequence of Sphaerimonospora thailandensis NBRC 107569.</title>
        <authorList>
            <person name="Komaki H."/>
            <person name="Tamura T."/>
        </authorList>
    </citation>
    <scope>NUCLEOTIDE SEQUENCE</scope>
    <source>
        <strain evidence="5">NBRC 107569</strain>
    </source>
</reference>
<comment type="caution">
    <text evidence="5">The sequence shown here is derived from an EMBL/GenBank/DDBJ whole genome shotgun (WGS) entry which is preliminary data.</text>
</comment>
<evidence type="ECO:0000313" key="5">
    <source>
        <dbReference type="EMBL" id="GIH72093.1"/>
    </source>
</evidence>
<feature type="signal peptide" evidence="3">
    <location>
        <begin position="1"/>
        <end position="27"/>
    </location>
</feature>
<dbReference type="PROSITE" id="PS51257">
    <property type="entry name" value="PROKAR_LIPOPROTEIN"/>
    <property type="match status" value="1"/>
</dbReference>
<gene>
    <name evidence="5" type="ORF">Mth01_43460</name>
</gene>
<dbReference type="Gene3D" id="3.40.50.2300">
    <property type="match status" value="2"/>
</dbReference>
<dbReference type="CDD" id="cd06342">
    <property type="entry name" value="PBP1_ABC_LIVBP-like"/>
    <property type="match status" value="1"/>
</dbReference>
<dbReference type="SUPFAM" id="SSF53822">
    <property type="entry name" value="Periplasmic binding protein-like I"/>
    <property type="match status" value="1"/>
</dbReference>
<dbReference type="PANTHER" id="PTHR47151">
    <property type="entry name" value="LEU/ILE/VAL-BINDING ABC TRANSPORTER SUBUNIT"/>
    <property type="match status" value="1"/>
</dbReference>
<protein>
    <submittedName>
        <fullName evidence="5">Branched chain amino acid ABC transporter substrate-binding protein</fullName>
    </submittedName>
</protein>
<evidence type="ECO:0000256" key="3">
    <source>
        <dbReference type="SAM" id="SignalP"/>
    </source>
</evidence>
<dbReference type="PANTHER" id="PTHR47151:SF2">
    <property type="entry name" value="AMINO ACID BINDING PROTEIN"/>
    <property type="match status" value="1"/>
</dbReference>
<organism evidence="5 6">
    <name type="scientific">Sphaerimonospora thailandensis</name>
    <dbReference type="NCBI Taxonomy" id="795644"/>
    <lineage>
        <taxon>Bacteria</taxon>
        <taxon>Bacillati</taxon>
        <taxon>Actinomycetota</taxon>
        <taxon>Actinomycetes</taxon>
        <taxon>Streptosporangiales</taxon>
        <taxon>Streptosporangiaceae</taxon>
        <taxon>Sphaerimonospora</taxon>
    </lineage>
</organism>
<evidence type="ECO:0000256" key="1">
    <source>
        <dbReference type="ARBA" id="ARBA00010062"/>
    </source>
</evidence>
<proteinExistence type="inferred from homology"/>
<keyword evidence="2 3" id="KW-0732">Signal</keyword>
<dbReference type="EMBL" id="BOOG01000045">
    <property type="protein sequence ID" value="GIH72093.1"/>
    <property type="molecule type" value="Genomic_DNA"/>
</dbReference>
<evidence type="ECO:0000259" key="4">
    <source>
        <dbReference type="Pfam" id="PF13458"/>
    </source>
</evidence>
<keyword evidence="6" id="KW-1185">Reference proteome</keyword>
<dbReference type="InterPro" id="IPR028082">
    <property type="entry name" value="Peripla_BP_I"/>
</dbReference>
<sequence>MRRRSVVKGGALLVVGALALAACGTRADETGSGSGGDQKVVKIGVIAPLTGNLSAIGLGIRNSVDLAIRQANEQNAIPGWKIELRAEDDQATPQVGQQAASTLADDTAVAGVVGTYNSSVAQNVMPVLDKASIVQVSPGNTGPALTMGEDLDNPKRPYHNYFRTCTTDAIQGPFGARYVYNTLGIKKIATINDKKTYGVGLVAQFTKEFKALGGEVVSEQTINPDDTDYSSVIAKVAAAKPDLLYYGGEYPQAGPLSRQMKARGLNVALMGGDGIVDPKYIELGGDTSVGDFGTSVGAPVESLDSAKAFVEAYDKAGFSESYSAYGAYAFDAANAIINGLKVSLKDATEINKDVREATIQAVQNISFEGTSGHVAFDEFGDNTTKILTVYKVDGDKWAPAHTDTFK</sequence>
<dbReference type="AlphaFoldDB" id="A0A8J3W1G4"/>
<dbReference type="Pfam" id="PF13458">
    <property type="entry name" value="Peripla_BP_6"/>
    <property type="match status" value="1"/>
</dbReference>
<dbReference type="InterPro" id="IPR028081">
    <property type="entry name" value="Leu-bd"/>
</dbReference>
<evidence type="ECO:0000256" key="2">
    <source>
        <dbReference type="ARBA" id="ARBA00022729"/>
    </source>
</evidence>
<comment type="similarity">
    <text evidence="1">Belongs to the leucine-binding protein family.</text>
</comment>
<evidence type="ECO:0000313" key="6">
    <source>
        <dbReference type="Proteomes" id="UP000610966"/>
    </source>
</evidence>
<dbReference type="Proteomes" id="UP000610966">
    <property type="component" value="Unassembled WGS sequence"/>
</dbReference>
<feature type="chain" id="PRO_5035322012" evidence="3">
    <location>
        <begin position="28"/>
        <end position="406"/>
    </location>
</feature>
<name>A0A8J3W1G4_9ACTN</name>
<feature type="domain" description="Leucine-binding protein" evidence="4">
    <location>
        <begin position="41"/>
        <end position="393"/>
    </location>
</feature>
<accession>A0A8J3W1G4</accession>